<dbReference type="InterPro" id="IPR007362">
    <property type="entry name" value="DUF429"/>
</dbReference>
<dbReference type="Proteomes" id="UP000706333">
    <property type="component" value="Unassembled WGS sequence"/>
</dbReference>
<comment type="caution">
    <text evidence="1">The sequence shown here is derived from an EMBL/GenBank/DDBJ whole genome shotgun (WGS) entry which is preliminary data.</text>
</comment>
<reference evidence="1" key="1">
    <citation type="submission" date="2017-05" db="EMBL/GenBank/DDBJ databases">
        <authorList>
            <person name="Imhoff J.F."/>
            <person name="Rahn T."/>
            <person name="Kuenzel S."/>
            <person name="Neulinger S.C."/>
        </authorList>
    </citation>
    <scope>NUCLEOTIDE SEQUENCE</scope>
    <source>
        <strain evidence="1">LMG 28126</strain>
    </source>
</reference>
<organism evidence="1 2">
    <name type="scientific">Rhodobaculum claviforme</name>
    <dbReference type="NCBI Taxonomy" id="1549854"/>
    <lineage>
        <taxon>Bacteria</taxon>
        <taxon>Pseudomonadati</taxon>
        <taxon>Pseudomonadota</taxon>
        <taxon>Alphaproteobacteria</taxon>
        <taxon>Rhodobacterales</taxon>
        <taxon>Paracoccaceae</taxon>
        <taxon>Rhodobaculum</taxon>
    </lineage>
</organism>
<evidence type="ECO:0000313" key="2">
    <source>
        <dbReference type="Proteomes" id="UP000706333"/>
    </source>
</evidence>
<dbReference type="AlphaFoldDB" id="A0A934TKT2"/>
<protein>
    <submittedName>
        <fullName evidence="1">DUF429 domain-containing protein</fullName>
    </submittedName>
</protein>
<proteinExistence type="predicted"/>
<name>A0A934TKT2_9RHOB</name>
<accession>A0A934TKT2</accession>
<dbReference type="PIRSF" id="PIRSF018008">
    <property type="entry name" value="UCP018008"/>
    <property type="match status" value="1"/>
</dbReference>
<sequence length="276" mass="29571">MKLTYPQSSAIFFGFDSAWTDAPRNPGAICAISFSPQGVVRFDEPRFVSFDQAAAYVEAASGGFAYSLVAVDQPTVVPNQTGSRPVDKVAGSLVSFIGGGVQPANRGKRGMFCDASPIWRFLAALDYPQRPLEARAATAGRHLIEVFPALALPALNASFARRLAAPKYNPQNRKKFRRDHWSSVATTIALNADALAVDDLRDWATDMALITAPRKADQDRLDAALCALIGLIWRAGPPNAAACIGDVGSGYMVTVLSDATRDRLRGAALKRGVPFS</sequence>
<dbReference type="EMBL" id="NHSD01000241">
    <property type="protein sequence ID" value="MBK5927384.1"/>
    <property type="molecule type" value="Genomic_DNA"/>
</dbReference>
<keyword evidence="2" id="KW-1185">Reference proteome</keyword>
<dbReference type="InterPro" id="IPR008306">
    <property type="entry name" value="UCP018008"/>
</dbReference>
<evidence type="ECO:0000313" key="1">
    <source>
        <dbReference type="EMBL" id="MBK5927384.1"/>
    </source>
</evidence>
<dbReference type="Pfam" id="PF04250">
    <property type="entry name" value="DUF429"/>
    <property type="match status" value="1"/>
</dbReference>
<gene>
    <name evidence="1" type="ORF">CCR87_08605</name>
</gene>
<reference evidence="1" key="2">
    <citation type="journal article" date="2020" name="Microorganisms">
        <title>Osmotic Adaptation and Compatible Solute Biosynthesis of Phototrophic Bacteria as Revealed from Genome Analyses.</title>
        <authorList>
            <person name="Imhoff J.F."/>
            <person name="Rahn T."/>
            <person name="Kunzel S."/>
            <person name="Keller A."/>
            <person name="Neulinger S.C."/>
        </authorList>
    </citation>
    <scope>NUCLEOTIDE SEQUENCE</scope>
    <source>
        <strain evidence="1">LMG 28126</strain>
    </source>
</reference>